<accession>A0A1N6J5F5</accession>
<dbReference type="SMART" id="SM00228">
    <property type="entry name" value="PDZ"/>
    <property type="match status" value="2"/>
</dbReference>
<dbReference type="GO" id="GO:0004252">
    <property type="term" value="F:serine-type endopeptidase activity"/>
    <property type="evidence" value="ECO:0007669"/>
    <property type="project" value="InterPro"/>
</dbReference>
<dbReference type="Pfam" id="PF12812">
    <property type="entry name" value="PDZ_1"/>
    <property type="match status" value="1"/>
</dbReference>
<dbReference type="Gene3D" id="2.40.10.120">
    <property type="match status" value="1"/>
</dbReference>
<dbReference type="PRINTS" id="PR00834">
    <property type="entry name" value="PROTEASES2C"/>
</dbReference>
<dbReference type="OrthoDB" id="9758917at2"/>
<dbReference type="AlphaFoldDB" id="A0A1N6J5F5"/>
<gene>
    <name evidence="5" type="ORF">SAMN04488055_3638</name>
</gene>
<dbReference type="SUPFAM" id="SSF50494">
    <property type="entry name" value="Trypsin-like serine proteases"/>
    <property type="match status" value="1"/>
</dbReference>
<feature type="chain" id="PRO_5013246840" evidence="3">
    <location>
        <begin position="25"/>
        <end position="504"/>
    </location>
</feature>
<dbReference type="SUPFAM" id="SSF50156">
    <property type="entry name" value="PDZ domain-like"/>
    <property type="match status" value="2"/>
</dbReference>
<protein>
    <submittedName>
        <fullName evidence="5">Do/DeqQ family serine protease</fullName>
    </submittedName>
</protein>
<dbReference type="Proteomes" id="UP000185003">
    <property type="component" value="Unassembled WGS sequence"/>
</dbReference>
<evidence type="ECO:0000259" key="4">
    <source>
        <dbReference type="PROSITE" id="PS50106"/>
    </source>
</evidence>
<dbReference type="EMBL" id="FSRA01000002">
    <property type="protein sequence ID" value="SIO39389.1"/>
    <property type="molecule type" value="Genomic_DNA"/>
</dbReference>
<dbReference type="InterPro" id="IPR009003">
    <property type="entry name" value="Peptidase_S1_PA"/>
</dbReference>
<dbReference type="STRING" id="536979.SAMN04488055_3638"/>
<proteinExistence type="predicted"/>
<evidence type="ECO:0000256" key="2">
    <source>
        <dbReference type="ARBA" id="ARBA00022801"/>
    </source>
</evidence>
<dbReference type="InterPro" id="IPR001478">
    <property type="entry name" value="PDZ"/>
</dbReference>
<sequence>MNKKFTFAAIALIAAGVAGGYAISATTNKPYNSILQDDPKPLVQTSYTGSSANAAQPVDFERAAGTAVPSVVHIRTVVKFKQASIQQRGQRGDNPFGMDDDIFQRFFGDEGGSRQFRRPDQKASGSGVIISEDGYIVTNNHVVDGASEVTVTLNDRKNYSAKVIGTDPNTDLALVKIDAKGLPVMPLGNSDETKLGQWVLAIGYPLNLDVTVTQGIISAKSRNIGINRQGSAPVEAFLQTDAAVNPGSSGGALVNTNGELVGINAAIASPTGSYAGYAYSIPSNLMKKVIGDIMKFGSVQRGYLGISMAPENLEDAQKKELGIPDNLNGVFVVDTDPSGAAAAAGVKKGDAITKVNDVVVTSGAQLSEQIARQKPGDKVSLTVLRGGKENVLNVTLKGKMGAMASQMAAAVESLGAELKPLSPEQARKLGIAGGLQVTDISDGVLDAQTNMKEGFVITKIGGIPVKNLDELKAALAKQNGNFQIEGTYPGSGNVYYYGINDFNR</sequence>
<dbReference type="CDD" id="cd06779">
    <property type="entry name" value="cpPDZ_Deg_HtrA-like"/>
    <property type="match status" value="1"/>
</dbReference>
<keyword evidence="6" id="KW-1185">Reference proteome</keyword>
<evidence type="ECO:0000256" key="1">
    <source>
        <dbReference type="ARBA" id="ARBA00022670"/>
    </source>
</evidence>
<dbReference type="InterPro" id="IPR051201">
    <property type="entry name" value="Chloro_Bact_Ser_Proteases"/>
</dbReference>
<dbReference type="RefSeq" id="WP_074240853.1">
    <property type="nucleotide sequence ID" value="NZ_FSRA01000002.1"/>
</dbReference>
<keyword evidence="3" id="KW-0732">Signal</keyword>
<evidence type="ECO:0000313" key="6">
    <source>
        <dbReference type="Proteomes" id="UP000185003"/>
    </source>
</evidence>
<evidence type="ECO:0000256" key="3">
    <source>
        <dbReference type="SAM" id="SignalP"/>
    </source>
</evidence>
<reference evidence="5 6" key="1">
    <citation type="submission" date="2016-11" db="EMBL/GenBank/DDBJ databases">
        <authorList>
            <person name="Jaros S."/>
            <person name="Januszkiewicz K."/>
            <person name="Wedrychowicz H."/>
        </authorList>
    </citation>
    <scope>NUCLEOTIDE SEQUENCE [LARGE SCALE GENOMIC DNA]</scope>
    <source>
        <strain evidence="5 6">DSM 24787</strain>
    </source>
</reference>
<dbReference type="Pfam" id="PF13180">
    <property type="entry name" value="PDZ_2"/>
    <property type="match status" value="1"/>
</dbReference>
<keyword evidence="2" id="KW-0378">Hydrolase</keyword>
<organism evidence="5 6">
    <name type="scientific">Chitinophaga niabensis</name>
    <dbReference type="NCBI Taxonomy" id="536979"/>
    <lineage>
        <taxon>Bacteria</taxon>
        <taxon>Pseudomonadati</taxon>
        <taxon>Bacteroidota</taxon>
        <taxon>Chitinophagia</taxon>
        <taxon>Chitinophagales</taxon>
        <taxon>Chitinophagaceae</taxon>
        <taxon>Chitinophaga</taxon>
    </lineage>
</organism>
<dbReference type="InterPro" id="IPR025926">
    <property type="entry name" value="PDZ-like_dom"/>
</dbReference>
<keyword evidence="1 5" id="KW-0645">Protease</keyword>
<dbReference type="InterPro" id="IPR001940">
    <property type="entry name" value="Peptidase_S1C"/>
</dbReference>
<dbReference type="InterPro" id="IPR036034">
    <property type="entry name" value="PDZ_sf"/>
</dbReference>
<dbReference type="GO" id="GO:0006508">
    <property type="term" value="P:proteolysis"/>
    <property type="evidence" value="ECO:0007669"/>
    <property type="project" value="UniProtKB-KW"/>
</dbReference>
<dbReference type="PANTHER" id="PTHR43343:SF3">
    <property type="entry name" value="PROTEASE DO-LIKE 8, CHLOROPLASTIC"/>
    <property type="match status" value="1"/>
</dbReference>
<feature type="domain" description="PDZ" evidence="4">
    <location>
        <begin position="293"/>
        <end position="387"/>
    </location>
</feature>
<dbReference type="Pfam" id="PF13365">
    <property type="entry name" value="Trypsin_2"/>
    <property type="match status" value="1"/>
</dbReference>
<dbReference type="Gene3D" id="2.30.42.10">
    <property type="match status" value="2"/>
</dbReference>
<evidence type="ECO:0000313" key="5">
    <source>
        <dbReference type="EMBL" id="SIO39389.1"/>
    </source>
</evidence>
<name>A0A1N6J5F5_9BACT</name>
<dbReference type="PANTHER" id="PTHR43343">
    <property type="entry name" value="PEPTIDASE S12"/>
    <property type="match status" value="1"/>
</dbReference>
<feature type="signal peptide" evidence="3">
    <location>
        <begin position="1"/>
        <end position="24"/>
    </location>
</feature>
<dbReference type="PROSITE" id="PS50106">
    <property type="entry name" value="PDZ"/>
    <property type="match status" value="1"/>
</dbReference>